<sequence>MMIEKIFADGPESGAKKIFLCCVLGFALLFAWCTYKVMATPVPGPVLPAADTMQPLVVPEKASVEDSSIITSRPLFWRGRQLLAVEPEKEIAPAQVAAADLDKIKLLGIYGGGVLVSGLKDQTRLVLGEKLGDWKLHRLGHGYAEFSRLGEYKSIYIEQPDVSAITTASQAEFDPEA</sequence>
<evidence type="ECO:0008006" key="3">
    <source>
        <dbReference type="Google" id="ProtNLM"/>
    </source>
</evidence>
<dbReference type="RefSeq" id="WP_166849687.1">
    <property type="nucleotide sequence ID" value="NZ_JAAONY010000001.1"/>
</dbReference>
<dbReference type="AlphaFoldDB" id="A0A7X0MXJ6"/>
<dbReference type="EMBL" id="JACHHT010000001">
    <property type="protein sequence ID" value="MBB6521012.1"/>
    <property type="molecule type" value="Genomic_DNA"/>
</dbReference>
<gene>
    <name evidence="1" type="ORF">HNR48_001290</name>
</gene>
<dbReference type="Proteomes" id="UP000528457">
    <property type="component" value="Unassembled WGS sequence"/>
</dbReference>
<reference evidence="1 2" key="1">
    <citation type="submission" date="2020-08" db="EMBL/GenBank/DDBJ databases">
        <title>Genomic Encyclopedia of Type Strains, Phase IV (KMG-IV): sequencing the most valuable type-strain genomes for metagenomic binning, comparative biology and taxonomic classification.</title>
        <authorList>
            <person name="Goeker M."/>
        </authorList>
    </citation>
    <scope>NUCLEOTIDE SEQUENCE [LARGE SCALE GENOMIC DNA]</scope>
    <source>
        <strain evidence="1 2">DSM 22368</strain>
    </source>
</reference>
<organism evidence="1 2">
    <name type="scientific">Pseudoteredinibacter isoporae</name>
    <dbReference type="NCBI Taxonomy" id="570281"/>
    <lineage>
        <taxon>Bacteria</taxon>
        <taxon>Pseudomonadati</taxon>
        <taxon>Pseudomonadota</taxon>
        <taxon>Gammaproteobacteria</taxon>
        <taxon>Cellvibrionales</taxon>
        <taxon>Cellvibrionaceae</taxon>
        <taxon>Pseudoteredinibacter</taxon>
    </lineage>
</organism>
<keyword evidence="2" id="KW-1185">Reference proteome</keyword>
<proteinExistence type="predicted"/>
<evidence type="ECO:0000313" key="2">
    <source>
        <dbReference type="Proteomes" id="UP000528457"/>
    </source>
</evidence>
<dbReference type="InParanoid" id="A0A7X0MXJ6"/>
<name>A0A7X0MXJ6_9GAMM</name>
<protein>
    <recommendedName>
        <fullName evidence="3">Type II secretion system protein GspC N-terminal domain-containing protein</fullName>
    </recommendedName>
</protein>
<evidence type="ECO:0000313" key="1">
    <source>
        <dbReference type="EMBL" id="MBB6521012.1"/>
    </source>
</evidence>
<accession>A0A7X0MXJ6</accession>
<comment type="caution">
    <text evidence="1">The sequence shown here is derived from an EMBL/GenBank/DDBJ whole genome shotgun (WGS) entry which is preliminary data.</text>
</comment>